<evidence type="ECO:0000313" key="2">
    <source>
        <dbReference type="EMBL" id="QOL01186.1"/>
    </source>
</evidence>
<dbReference type="EMBL" id="MT438939">
    <property type="protein sequence ID" value="QOL01186.1"/>
    <property type="molecule type" value="mRNA"/>
</dbReference>
<organism evidence="2">
    <name type="scientific">Pseudococcomyxa simplex</name>
    <dbReference type="NCBI Taxonomy" id="464287"/>
    <lineage>
        <taxon>Eukaryota</taxon>
        <taxon>Viridiplantae</taxon>
        <taxon>Chlorophyta</taxon>
        <taxon>core chlorophytes</taxon>
        <taxon>Trebouxiophyceae</taxon>
        <taxon>Chlorellales</taxon>
        <taxon>Oocystaceae</taxon>
        <taxon>Pseudococcomyxa</taxon>
    </lineage>
</organism>
<keyword evidence="1" id="KW-0732">Signal</keyword>
<accession>A0A7L9QEE7</accession>
<feature type="chain" id="PRO_5029884723" evidence="1">
    <location>
        <begin position="30"/>
        <end position="420"/>
    </location>
</feature>
<sequence>MAVIASRGANRAHTFLVLAAALLAQCCQGQQQQAADQKSTTVSFLAPRQANPLPLQTLGTGAPQGRVKDAVTFVERGDASWGSFLTSTDLDGLSNSPTKGRATLSLSGPDTLSFNITLNRPFDLSNQLQSVLLSVPAFINSSAVTLAALYGPNVTNVQMTQFNNGNGTGIMIIGNAAATVPFPAMISNLSAGHAVLNLYTTNFPEPLTPMGCCNNAELRSEGTLEPLNAAALPPGGLRQDHHGVDQMPVSPGDALPFHANLMPFDARINTTGGGVISLLVAPDNSSITYNVTVGGLAPGNEIYNVSVWFQIGRARQLGWFPYSLYSFASNRLPTPKGGLIAPVDGANFTLATGWVGRFIDQSPSRALSTSAAKFTFNDPTYDFGVQQLLKGNVYIVIGTSDHPQGELQGHAVLGYAAQPA</sequence>
<protein>
    <submittedName>
        <fullName evidence="2">Putative extracellular protein CSOL_104</fullName>
    </submittedName>
</protein>
<evidence type="ECO:0000256" key="1">
    <source>
        <dbReference type="SAM" id="SignalP"/>
    </source>
</evidence>
<feature type="signal peptide" evidence="1">
    <location>
        <begin position="1"/>
        <end position="29"/>
    </location>
</feature>
<name>A0A7L9QEE7_9CHLO</name>
<dbReference type="AlphaFoldDB" id="A0A7L9QEE7"/>
<reference evidence="2" key="1">
    <citation type="journal article" date="2020" name="Microb. Ecol.">
        <title>The Under-explored Extracellular Proteome of Aero-Terrestrial Microalgae Provides Clues on Different Mechanisms of Desiccation Tolerance in Non-Model Organisms.</title>
        <authorList>
            <person name="Gonzalez-Hourcade M."/>
            <person name="Del Campo E.M."/>
            <person name="Casano L.M."/>
        </authorList>
    </citation>
    <scope>NUCLEOTIDE SEQUENCE</scope>
    <source>
        <strain evidence="2">SAG 216-12</strain>
    </source>
</reference>
<proteinExistence type="evidence at transcript level"/>